<gene>
    <name evidence="2" type="ORF">GCWU000324_03069</name>
</gene>
<protein>
    <submittedName>
        <fullName evidence="2">Uncharacterized protein</fullName>
    </submittedName>
</protein>
<dbReference type="STRING" id="629741.GCWU000324_03069"/>
<feature type="transmembrane region" description="Helical" evidence="1">
    <location>
        <begin position="31"/>
        <end position="49"/>
    </location>
</feature>
<dbReference type="GeneID" id="84907490"/>
<evidence type="ECO:0000313" key="3">
    <source>
        <dbReference type="Proteomes" id="UP000003009"/>
    </source>
</evidence>
<evidence type="ECO:0000256" key="1">
    <source>
        <dbReference type="SAM" id="Phobius"/>
    </source>
</evidence>
<dbReference type="Proteomes" id="UP000003009">
    <property type="component" value="Unassembled WGS sequence"/>
</dbReference>
<dbReference type="EMBL" id="ACJW02000008">
    <property type="protein sequence ID" value="EEP66666.1"/>
    <property type="molecule type" value="Genomic_DNA"/>
</dbReference>
<sequence>MKNQNIPYGAILAIWIWCAICSQPMFGFMMFFPAAMALLWWLIKAIWAIRQPENWRRHKIIGAAWLIGLAACFAINAYYVYAAEQDMRQVVADIERYRAQHGKYPDQLADTGTQVKQDMQHTRYGKIKDTNQVYLVYKVPYIIFDYYRYDFQTKQWEQTD</sequence>
<comment type="caution">
    <text evidence="2">The sequence shown here is derived from an EMBL/GenBank/DDBJ whole genome shotgun (WGS) entry which is preliminary data.</text>
</comment>
<proteinExistence type="predicted"/>
<evidence type="ECO:0000313" key="2">
    <source>
        <dbReference type="EMBL" id="EEP66666.1"/>
    </source>
</evidence>
<keyword evidence="1" id="KW-0472">Membrane</keyword>
<keyword evidence="1" id="KW-1133">Transmembrane helix</keyword>
<name>C4GMY1_9NEIS</name>
<dbReference type="OrthoDB" id="9988309at2"/>
<keyword evidence="1" id="KW-0812">Transmembrane</keyword>
<accession>C4GMY1</accession>
<organism evidence="2 3">
    <name type="scientific">Kingella oralis ATCC 51147</name>
    <dbReference type="NCBI Taxonomy" id="629741"/>
    <lineage>
        <taxon>Bacteria</taxon>
        <taxon>Pseudomonadati</taxon>
        <taxon>Pseudomonadota</taxon>
        <taxon>Betaproteobacteria</taxon>
        <taxon>Neisseriales</taxon>
        <taxon>Neisseriaceae</taxon>
        <taxon>Kingella</taxon>
    </lineage>
</organism>
<dbReference type="HOGENOM" id="CLU_129814_0_0_4"/>
<reference evidence="2" key="1">
    <citation type="submission" date="2009-04" db="EMBL/GenBank/DDBJ databases">
        <authorList>
            <person name="Weinstock G."/>
            <person name="Sodergren E."/>
            <person name="Clifton S."/>
            <person name="Fulton L."/>
            <person name="Fulton B."/>
            <person name="Courtney L."/>
            <person name="Fronick C."/>
            <person name="Harrison M."/>
            <person name="Strong C."/>
            <person name="Farmer C."/>
            <person name="Delahaunty K."/>
            <person name="Markovic C."/>
            <person name="Hall O."/>
            <person name="Minx P."/>
            <person name="Tomlinson C."/>
            <person name="Mitreva M."/>
            <person name="Nelson J."/>
            <person name="Hou S."/>
            <person name="Wollam A."/>
            <person name="Pepin K.H."/>
            <person name="Johnson M."/>
            <person name="Bhonagiri V."/>
            <person name="Nash W.E."/>
            <person name="Warren W."/>
            <person name="Chinwalla A."/>
            <person name="Mardis E.R."/>
            <person name="Wilson R.K."/>
        </authorList>
    </citation>
    <scope>NUCLEOTIDE SEQUENCE [LARGE SCALE GENOMIC DNA]</scope>
    <source>
        <strain evidence="2">ATCC 51147</strain>
    </source>
</reference>
<feature type="transmembrane region" description="Helical" evidence="1">
    <location>
        <begin position="7"/>
        <end position="25"/>
    </location>
</feature>
<keyword evidence="3" id="KW-1185">Reference proteome</keyword>
<dbReference type="AlphaFoldDB" id="C4GMY1"/>
<feature type="transmembrane region" description="Helical" evidence="1">
    <location>
        <begin position="61"/>
        <end position="81"/>
    </location>
</feature>
<dbReference type="RefSeq" id="WP_003798820.1">
    <property type="nucleotide sequence ID" value="NZ_GG665874.1"/>
</dbReference>